<dbReference type="EMBL" id="JADOET010000001">
    <property type="protein sequence ID" value="MBF8148284.1"/>
    <property type="molecule type" value="Genomic_DNA"/>
</dbReference>
<dbReference type="HAMAP" id="MF_01401">
    <property type="entry name" value="MsrA"/>
    <property type="match status" value="1"/>
</dbReference>
<name>A0ABS0ED08_9FLAO</name>
<dbReference type="InterPro" id="IPR036509">
    <property type="entry name" value="Met_Sox_Rdtase_MsrA_sf"/>
</dbReference>
<evidence type="ECO:0000313" key="7">
    <source>
        <dbReference type="Proteomes" id="UP000611215"/>
    </source>
</evidence>
<dbReference type="SUPFAM" id="SSF55068">
    <property type="entry name" value="Peptide methionine sulfoxide reductase"/>
    <property type="match status" value="1"/>
</dbReference>
<evidence type="ECO:0000259" key="5">
    <source>
        <dbReference type="Pfam" id="PF01625"/>
    </source>
</evidence>
<evidence type="ECO:0000256" key="2">
    <source>
        <dbReference type="ARBA" id="ARBA00047806"/>
    </source>
</evidence>
<keyword evidence="7" id="KW-1185">Reference proteome</keyword>
<comment type="similarity">
    <text evidence="4">Belongs to the MsrA Met sulfoxide reductase family.</text>
</comment>
<dbReference type="PROSITE" id="PS51257">
    <property type="entry name" value="PROKAR_LIPOPROTEIN"/>
    <property type="match status" value="1"/>
</dbReference>
<gene>
    <name evidence="4 6" type="primary">msrA</name>
    <name evidence="6" type="ORF">ITJ86_00145</name>
</gene>
<protein>
    <recommendedName>
        <fullName evidence="4">Peptide methionine sulfoxide reductase MsrA</fullName>
        <shortName evidence="4">Protein-methionine-S-oxide reductase</shortName>
        <ecNumber evidence="4">1.8.4.11</ecNumber>
    </recommendedName>
    <alternativeName>
        <fullName evidence="4">Peptide-methionine (S)-S-oxide reductase</fullName>
        <shortName evidence="4">Peptide Met(O) reductase</shortName>
    </alternativeName>
</protein>
<dbReference type="InterPro" id="IPR002569">
    <property type="entry name" value="Met_Sox_Rdtase_MsrA_dom"/>
</dbReference>
<dbReference type="PANTHER" id="PTHR43774">
    <property type="entry name" value="PEPTIDE METHIONINE SULFOXIDE REDUCTASE"/>
    <property type="match status" value="1"/>
</dbReference>
<dbReference type="NCBIfam" id="TIGR00401">
    <property type="entry name" value="msrA"/>
    <property type="match status" value="1"/>
</dbReference>
<dbReference type="RefSeq" id="WP_195869575.1">
    <property type="nucleotide sequence ID" value="NZ_JADOET010000001.1"/>
</dbReference>
<proteinExistence type="inferred from homology"/>
<accession>A0ABS0ED08</accession>
<comment type="catalytic activity">
    <reaction evidence="2 4">
        <text>L-methionyl-[protein] + [thioredoxin]-disulfide + H2O = L-methionyl-(S)-S-oxide-[protein] + [thioredoxin]-dithiol</text>
        <dbReference type="Rhea" id="RHEA:14217"/>
        <dbReference type="Rhea" id="RHEA-COMP:10698"/>
        <dbReference type="Rhea" id="RHEA-COMP:10700"/>
        <dbReference type="Rhea" id="RHEA-COMP:12313"/>
        <dbReference type="Rhea" id="RHEA-COMP:12315"/>
        <dbReference type="ChEBI" id="CHEBI:15377"/>
        <dbReference type="ChEBI" id="CHEBI:16044"/>
        <dbReference type="ChEBI" id="CHEBI:29950"/>
        <dbReference type="ChEBI" id="CHEBI:44120"/>
        <dbReference type="ChEBI" id="CHEBI:50058"/>
        <dbReference type="EC" id="1.8.4.11"/>
    </reaction>
</comment>
<evidence type="ECO:0000256" key="4">
    <source>
        <dbReference type="HAMAP-Rule" id="MF_01401"/>
    </source>
</evidence>
<organism evidence="6 7">
    <name type="scientific">Winogradskyella marina</name>
    <dbReference type="NCBI Taxonomy" id="2785530"/>
    <lineage>
        <taxon>Bacteria</taxon>
        <taxon>Pseudomonadati</taxon>
        <taxon>Bacteroidota</taxon>
        <taxon>Flavobacteriia</taxon>
        <taxon>Flavobacteriales</taxon>
        <taxon>Flavobacteriaceae</taxon>
        <taxon>Winogradskyella</taxon>
    </lineage>
</organism>
<evidence type="ECO:0000256" key="1">
    <source>
        <dbReference type="ARBA" id="ARBA00023002"/>
    </source>
</evidence>
<dbReference type="EC" id="1.8.4.11" evidence="4"/>
<comment type="caution">
    <text evidence="6">The sequence shown here is derived from an EMBL/GenBank/DDBJ whole genome shotgun (WGS) entry which is preliminary data.</text>
</comment>
<comment type="function">
    <text evidence="4">Has an important function as a repair enzyme for proteins that have been inactivated by oxidation. Catalyzes the reversible oxidation-reduction of methionine sulfoxide in proteins to methionine.</text>
</comment>
<dbReference type="Gene3D" id="3.30.1060.10">
    <property type="entry name" value="Peptide methionine sulphoxide reductase MsrA"/>
    <property type="match status" value="1"/>
</dbReference>
<feature type="active site" evidence="4">
    <location>
        <position position="15"/>
    </location>
</feature>
<keyword evidence="1 4" id="KW-0560">Oxidoreductase</keyword>
<comment type="catalytic activity">
    <reaction evidence="3 4">
        <text>[thioredoxin]-disulfide + L-methionine + H2O = L-methionine (S)-S-oxide + [thioredoxin]-dithiol</text>
        <dbReference type="Rhea" id="RHEA:19993"/>
        <dbReference type="Rhea" id="RHEA-COMP:10698"/>
        <dbReference type="Rhea" id="RHEA-COMP:10700"/>
        <dbReference type="ChEBI" id="CHEBI:15377"/>
        <dbReference type="ChEBI" id="CHEBI:29950"/>
        <dbReference type="ChEBI" id="CHEBI:50058"/>
        <dbReference type="ChEBI" id="CHEBI:57844"/>
        <dbReference type="ChEBI" id="CHEBI:58772"/>
        <dbReference type="EC" id="1.8.4.11"/>
    </reaction>
</comment>
<sequence>MITKNLQIATVGGGCFWCTEAVFQEVKGVEKVVSGYSGGNVPGRPTYREICSGLTGHAEVVQITFDANIITYEDILIIFMTTHDPTTLNRQGADRGTQYRSVIYYHDDKQKTVAEIVIKELEPHYPNPIVTELSAVPTFYEAEQEHQDFYENNPDFGYCSFVIDPKIAKLRKLHADKLKSA</sequence>
<reference evidence="6 7" key="1">
    <citation type="submission" date="2020-11" db="EMBL/GenBank/DDBJ databases">
        <title>Winogradskyella marina sp. nov., isolated from marine sediment.</title>
        <authorList>
            <person name="Bo J."/>
            <person name="Wang S."/>
            <person name="Song X."/>
            <person name="Du Z."/>
        </authorList>
    </citation>
    <scope>NUCLEOTIDE SEQUENCE [LARGE SCALE GENOMIC DNA]</scope>
    <source>
        <strain evidence="6 7">F6397</strain>
    </source>
</reference>
<dbReference type="Proteomes" id="UP000611215">
    <property type="component" value="Unassembled WGS sequence"/>
</dbReference>
<dbReference type="GO" id="GO:0008113">
    <property type="term" value="F:peptide-methionine (S)-S-oxide reductase activity"/>
    <property type="evidence" value="ECO:0007669"/>
    <property type="project" value="UniProtKB-EC"/>
</dbReference>
<evidence type="ECO:0000256" key="3">
    <source>
        <dbReference type="ARBA" id="ARBA00048782"/>
    </source>
</evidence>
<dbReference type="Pfam" id="PF01625">
    <property type="entry name" value="PMSR"/>
    <property type="match status" value="1"/>
</dbReference>
<dbReference type="PANTHER" id="PTHR43774:SF1">
    <property type="entry name" value="PEPTIDE METHIONINE SULFOXIDE REDUCTASE MSRA 2"/>
    <property type="match status" value="1"/>
</dbReference>
<evidence type="ECO:0000313" key="6">
    <source>
        <dbReference type="EMBL" id="MBF8148284.1"/>
    </source>
</evidence>
<feature type="domain" description="Peptide methionine sulphoxide reductase MsrA" evidence="5">
    <location>
        <begin position="9"/>
        <end position="159"/>
    </location>
</feature>